<proteinExistence type="predicted"/>
<dbReference type="InterPro" id="IPR052977">
    <property type="entry name" value="Polyferredoxin-like_ET"/>
</dbReference>
<dbReference type="InterPro" id="IPR017900">
    <property type="entry name" value="4Fe4S_Fe_S_CS"/>
</dbReference>
<dbReference type="EMBL" id="QROP01000038">
    <property type="protein sequence ID" value="RHL35048.1"/>
    <property type="molecule type" value="Genomic_DNA"/>
</dbReference>
<dbReference type="PANTHER" id="PTHR43193">
    <property type="match status" value="1"/>
</dbReference>
<protein>
    <submittedName>
        <fullName evidence="5">4Fe-4S dicluster domain-containing protein</fullName>
    </submittedName>
</protein>
<keyword evidence="1" id="KW-0479">Metal-binding</keyword>
<evidence type="ECO:0000256" key="3">
    <source>
        <dbReference type="ARBA" id="ARBA00023014"/>
    </source>
</evidence>
<comment type="caution">
    <text evidence="5">The sequence shown here is derived from an EMBL/GenBank/DDBJ whole genome shotgun (WGS) entry which is preliminary data.</text>
</comment>
<dbReference type="GO" id="GO:0051536">
    <property type="term" value="F:iron-sulfur cluster binding"/>
    <property type="evidence" value="ECO:0007669"/>
    <property type="project" value="UniProtKB-KW"/>
</dbReference>
<dbReference type="InterPro" id="IPR017896">
    <property type="entry name" value="4Fe4S_Fe-S-bd"/>
</dbReference>
<accession>A0AA92V9Y5</accession>
<evidence type="ECO:0000313" key="5">
    <source>
        <dbReference type="EMBL" id="RHL35048.1"/>
    </source>
</evidence>
<dbReference type="SUPFAM" id="SSF54862">
    <property type="entry name" value="4Fe-4S ferredoxins"/>
    <property type="match status" value="1"/>
</dbReference>
<dbReference type="Pfam" id="PF04432">
    <property type="entry name" value="FrhB_FdhB_C"/>
    <property type="match status" value="1"/>
</dbReference>
<dbReference type="RefSeq" id="WP_118416833.1">
    <property type="nucleotide sequence ID" value="NZ_QROP01000038.1"/>
</dbReference>
<dbReference type="Proteomes" id="UP000283672">
    <property type="component" value="Unassembled WGS sequence"/>
</dbReference>
<dbReference type="PANTHER" id="PTHR43193:SF2">
    <property type="entry name" value="POLYFERREDOXIN PROTEIN FWDF"/>
    <property type="match status" value="1"/>
</dbReference>
<keyword evidence="2" id="KW-0408">Iron</keyword>
<evidence type="ECO:0000313" key="6">
    <source>
        <dbReference type="Proteomes" id="UP000283672"/>
    </source>
</evidence>
<evidence type="ECO:0000256" key="2">
    <source>
        <dbReference type="ARBA" id="ARBA00023004"/>
    </source>
</evidence>
<organism evidence="5 6">
    <name type="scientific">Segatella copri</name>
    <dbReference type="NCBI Taxonomy" id="165179"/>
    <lineage>
        <taxon>Bacteria</taxon>
        <taxon>Pseudomonadati</taxon>
        <taxon>Bacteroidota</taxon>
        <taxon>Bacteroidia</taxon>
        <taxon>Bacteroidales</taxon>
        <taxon>Prevotellaceae</taxon>
        <taxon>Segatella</taxon>
    </lineage>
</organism>
<dbReference type="Gene3D" id="3.30.70.20">
    <property type="match status" value="1"/>
</dbReference>
<feature type="domain" description="4Fe-4S ferredoxin-type" evidence="4">
    <location>
        <begin position="1"/>
        <end position="30"/>
    </location>
</feature>
<dbReference type="PROSITE" id="PS00198">
    <property type="entry name" value="4FE4S_FER_1"/>
    <property type="match status" value="1"/>
</dbReference>
<feature type="domain" description="4Fe-4S ferredoxin-type" evidence="4">
    <location>
        <begin position="35"/>
        <end position="64"/>
    </location>
</feature>
<dbReference type="PROSITE" id="PS51379">
    <property type="entry name" value="4FE4S_FER_2"/>
    <property type="match status" value="2"/>
</dbReference>
<dbReference type="Pfam" id="PF12838">
    <property type="entry name" value="Fer4_7"/>
    <property type="match status" value="1"/>
</dbReference>
<reference evidence="5 6" key="1">
    <citation type="submission" date="2018-08" db="EMBL/GenBank/DDBJ databases">
        <title>A genome reference for cultivated species of the human gut microbiota.</title>
        <authorList>
            <person name="Zou Y."/>
            <person name="Xue W."/>
            <person name="Luo G."/>
        </authorList>
    </citation>
    <scope>NUCLEOTIDE SEQUENCE [LARGE SCALE GENOMIC DNA]</scope>
    <source>
        <strain evidence="5 6">AF38-11</strain>
    </source>
</reference>
<keyword evidence="3" id="KW-0411">Iron-sulfur</keyword>
<dbReference type="InterPro" id="IPR007525">
    <property type="entry name" value="FrhB_FdhB_C"/>
</dbReference>
<dbReference type="AlphaFoldDB" id="A0AA92V9Y5"/>
<gene>
    <name evidence="5" type="ORF">DW026_12190</name>
</gene>
<evidence type="ECO:0000259" key="4">
    <source>
        <dbReference type="PROSITE" id="PS51379"/>
    </source>
</evidence>
<sequence length="393" mass="45737">MIEILRKEDCCGCSACVSICNQSAIEFKQDEEGFLYPVINKDNCVNCGLCDKVCPLKRRLSDPQTSSIVTVKEYYALRHKNKDILDNSSSGGAFSLIAEYVLKKKGVVCGVEYSSDGVVHHAFAENLKDLEKFRGSKYAQSDIRGTFRDIKKFLKADRYVLFSGTPCQIDGLKKYLMKDYTKLITVDLVCHSIPSPLIYKEYTEYASRILGHRIVGIDMRYKRTYGWSHRFSYRFHLENGKSTIDPLWIVNWGKLFFSELINRPSCGECQYTNLNRPGDFTIADFWDDSHKRPDIYSKEGTSLFLVNTEKGQHIFDEFKNAADCWAITKEEALQPCLVHPTVQNPKRKDFWEYYHRKGFRKTYKKYFAEKKIRTIKKIIKIIFTKCHIKEYNI</sequence>
<evidence type="ECO:0000256" key="1">
    <source>
        <dbReference type="ARBA" id="ARBA00022723"/>
    </source>
</evidence>
<name>A0AA92V9Y5_9BACT</name>
<dbReference type="GO" id="GO:0046872">
    <property type="term" value="F:metal ion binding"/>
    <property type="evidence" value="ECO:0007669"/>
    <property type="project" value="UniProtKB-KW"/>
</dbReference>